<dbReference type="RefSeq" id="WP_034900732.1">
    <property type="nucleotide sequence ID" value="NZ_CP017057.1"/>
</dbReference>
<dbReference type="SUPFAM" id="SSF56601">
    <property type="entry name" value="beta-lactamase/transpeptidase-like"/>
    <property type="match status" value="1"/>
</dbReference>
<organism evidence="4 5">
    <name type="scientific">Erythrobacter litoralis</name>
    <dbReference type="NCBI Taxonomy" id="39960"/>
    <lineage>
        <taxon>Bacteria</taxon>
        <taxon>Pseudomonadati</taxon>
        <taxon>Pseudomonadota</taxon>
        <taxon>Alphaproteobacteria</taxon>
        <taxon>Sphingomonadales</taxon>
        <taxon>Erythrobacteraceae</taxon>
        <taxon>Erythrobacter/Porphyrobacter group</taxon>
        <taxon>Erythrobacter</taxon>
    </lineage>
</organism>
<gene>
    <name evidence="4" type="ORF">EH32_05240</name>
</gene>
<accession>A0A074MYG8</accession>
<dbReference type="InterPro" id="IPR012338">
    <property type="entry name" value="Beta-lactam/transpept-like"/>
</dbReference>
<dbReference type="OrthoDB" id="9804448at2"/>
<dbReference type="PANTHER" id="PTHR43283:SF7">
    <property type="entry name" value="BETA-LACTAMASE-RELATED DOMAIN-CONTAINING PROTEIN"/>
    <property type="match status" value="1"/>
</dbReference>
<evidence type="ECO:0000256" key="1">
    <source>
        <dbReference type="SAM" id="MobiDB-lite"/>
    </source>
</evidence>
<evidence type="ECO:0000313" key="4">
    <source>
        <dbReference type="EMBL" id="KEO98519.1"/>
    </source>
</evidence>
<reference evidence="4 5" key="1">
    <citation type="submission" date="2014-04" db="EMBL/GenBank/DDBJ databases">
        <title>A comprehensive comparison of genomes of Erythrobacter spp. Strains.</title>
        <authorList>
            <person name="Zheng Q."/>
        </authorList>
    </citation>
    <scope>NUCLEOTIDE SEQUENCE [LARGE SCALE GENOMIC DNA]</scope>
    <source>
        <strain evidence="4 5">DSM 8509</strain>
    </source>
</reference>
<dbReference type="AlphaFoldDB" id="A0A074MYG8"/>
<feature type="signal peptide" evidence="2">
    <location>
        <begin position="1"/>
        <end position="27"/>
    </location>
</feature>
<proteinExistence type="predicted"/>
<keyword evidence="2" id="KW-0732">Signal</keyword>
<evidence type="ECO:0000259" key="3">
    <source>
        <dbReference type="Pfam" id="PF00144"/>
    </source>
</evidence>
<feature type="region of interest" description="Disordered" evidence="1">
    <location>
        <begin position="441"/>
        <end position="465"/>
    </location>
</feature>
<sequence length="465" mass="49939">MNHASLRTIQRSRLICMMATAAGIALAAAAGVAAQDTDGGESGAQDLAAPAPAPAAIAAADSRTAYPAEDEAVYLARFNQLLEAARTGAGLASYDPLEPVAGADHAAPLPVADAPGLSAEALAEAQAYAAARNSNAFIIVKDGTIRHESYFGETTLETPVVSRSLAKPVTALLVGRAIRQGHIESLDQPVADFLTEWQGDPAREKILVRHLLDMRTGLLPQGFSREPEDILNRAYLHPRHDEVIINDYPVTHEAGTRYEYSNANSELVAPVIERATGMRYGKYLTEALLEPIGAMGGDIWVNREGGTAHSGCCLLLPAQSWVRMAMLVMADGVWEGERLLPEGYAQAMRTATAENPHYGMGVWVAGPYVAERGFAHPSVPYGKVAHREPYLDKDLVLFDGNANQVVYMIPSQDMIVLRTGDAPPRDAPWDNTVIPNLLIRDAAAQAGETLPEPQPHPQPEPQSQQ</sequence>
<evidence type="ECO:0000256" key="2">
    <source>
        <dbReference type="SAM" id="SignalP"/>
    </source>
</evidence>
<feature type="compositionally biased region" description="Pro residues" evidence="1">
    <location>
        <begin position="452"/>
        <end position="465"/>
    </location>
</feature>
<protein>
    <recommendedName>
        <fullName evidence="3">Beta-lactamase-related domain-containing protein</fullName>
    </recommendedName>
</protein>
<comment type="caution">
    <text evidence="4">The sequence shown here is derived from an EMBL/GenBank/DDBJ whole genome shotgun (WGS) entry which is preliminary data.</text>
</comment>
<dbReference type="Proteomes" id="UP000027866">
    <property type="component" value="Unassembled WGS sequence"/>
</dbReference>
<dbReference type="PANTHER" id="PTHR43283">
    <property type="entry name" value="BETA-LACTAMASE-RELATED"/>
    <property type="match status" value="1"/>
</dbReference>
<evidence type="ECO:0000313" key="5">
    <source>
        <dbReference type="Proteomes" id="UP000027866"/>
    </source>
</evidence>
<dbReference type="Pfam" id="PF00144">
    <property type="entry name" value="Beta-lactamase"/>
    <property type="match status" value="1"/>
</dbReference>
<feature type="domain" description="Beta-lactamase-related" evidence="3">
    <location>
        <begin position="130"/>
        <end position="313"/>
    </location>
</feature>
<dbReference type="Gene3D" id="3.40.710.10">
    <property type="entry name" value="DD-peptidase/beta-lactamase superfamily"/>
    <property type="match status" value="1"/>
</dbReference>
<feature type="chain" id="PRO_5001697553" description="Beta-lactamase-related domain-containing protein" evidence="2">
    <location>
        <begin position="28"/>
        <end position="465"/>
    </location>
</feature>
<dbReference type="InterPro" id="IPR001466">
    <property type="entry name" value="Beta-lactam-related"/>
</dbReference>
<dbReference type="InterPro" id="IPR050789">
    <property type="entry name" value="Diverse_Enzym_Activities"/>
</dbReference>
<keyword evidence="5" id="KW-1185">Reference proteome</keyword>
<dbReference type="EMBL" id="JMIX01000003">
    <property type="protein sequence ID" value="KEO98519.1"/>
    <property type="molecule type" value="Genomic_DNA"/>
</dbReference>
<name>A0A074MYG8_9SPHN</name>